<protein>
    <submittedName>
        <fullName evidence="2">Hemerythrin domain-containing protein</fullName>
    </submittedName>
</protein>
<name>A0A4R5MHN7_9SPHI</name>
<reference evidence="2 3" key="1">
    <citation type="submission" date="2019-02" db="EMBL/GenBank/DDBJ databases">
        <title>Pedobacter sp. nov., a novel speices isolated from soil of pinguins habitat in Antarcitica.</title>
        <authorList>
            <person name="He R.-H."/>
        </authorList>
    </citation>
    <scope>NUCLEOTIDE SEQUENCE [LARGE SCALE GENOMIC DNA]</scope>
    <source>
        <strain evidence="2 3">E01020</strain>
    </source>
</reference>
<dbReference type="InterPro" id="IPR012312">
    <property type="entry name" value="Hemerythrin-like"/>
</dbReference>
<keyword evidence="3" id="KW-1185">Reference proteome</keyword>
<dbReference type="Pfam" id="PF01814">
    <property type="entry name" value="Hemerythrin"/>
    <property type="match status" value="1"/>
</dbReference>
<evidence type="ECO:0000313" key="3">
    <source>
        <dbReference type="Proteomes" id="UP000295668"/>
    </source>
</evidence>
<evidence type="ECO:0000313" key="2">
    <source>
        <dbReference type="EMBL" id="TDG35048.1"/>
    </source>
</evidence>
<dbReference type="EMBL" id="SJCY01000014">
    <property type="protein sequence ID" value="TDG35048.1"/>
    <property type="molecule type" value="Genomic_DNA"/>
</dbReference>
<dbReference type="AlphaFoldDB" id="A0A4R5MHN7"/>
<evidence type="ECO:0000259" key="1">
    <source>
        <dbReference type="Pfam" id="PF01814"/>
    </source>
</evidence>
<dbReference type="Proteomes" id="UP000295668">
    <property type="component" value="Unassembled WGS sequence"/>
</dbReference>
<dbReference type="OrthoDB" id="9793254at2"/>
<organism evidence="2 3">
    <name type="scientific">Pedobacter changchengzhani</name>
    <dbReference type="NCBI Taxonomy" id="2529274"/>
    <lineage>
        <taxon>Bacteria</taxon>
        <taxon>Pseudomonadati</taxon>
        <taxon>Bacteroidota</taxon>
        <taxon>Sphingobacteriia</taxon>
        <taxon>Sphingobacteriales</taxon>
        <taxon>Sphingobacteriaceae</taxon>
        <taxon>Pedobacter</taxon>
    </lineage>
</organism>
<gene>
    <name evidence="2" type="ORF">EZJ43_15740</name>
</gene>
<feature type="domain" description="Hemerythrin-like" evidence="1">
    <location>
        <begin position="56"/>
        <end position="161"/>
    </location>
</feature>
<sequence length="194" mass="22913">MIVYAISSQKHSLKGIVVNGYGTYADPDIFKIVERLKQKSITKEKPIKRSEILKPLSREHHHALLLCWKIKNGLNKGVSPERIKKYADWFFKQHLLPHFDIEEKYVFIVLGDEHPMVKKAKGDHQHLIQLFTTDGNLEQKLQTIEETLQNHVRFEERTLFNEVQKYATESQLKDIETFHVEEKFEDNMADPFWV</sequence>
<accession>A0A4R5MHN7</accession>
<comment type="caution">
    <text evidence="2">The sequence shown here is derived from an EMBL/GenBank/DDBJ whole genome shotgun (WGS) entry which is preliminary data.</text>
</comment>
<proteinExistence type="predicted"/>